<keyword evidence="5" id="KW-0472">Membrane</keyword>
<dbReference type="OrthoDB" id="44756at2759"/>
<accession>A0A4S2N493</accession>
<dbReference type="Pfam" id="PF10270">
    <property type="entry name" value="MMgT"/>
    <property type="match status" value="1"/>
</dbReference>
<reference evidence="7 8" key="1">
    <citation type="submission" date="2019-04" db="EMBL/GenBank/DDBJ databases">
        <title>Comparative genomics and transcriptomics to analyze fruiting body development in filamentous ascomycetes.</title>
        <authorList>
            <consortium name="DOE Joint Genome Institute"/>
            <person name="Lutkenhaus R."/>
            <person name="Traeger S."/>
            <person name="Breuer J."/>
            <person name="Kuo A."/>
            <person name="Lipzen A."/>
            <person name="Pangilinan J."/>
            <person name="Dilworth D."/>
            <person name="Sandor L."/>
            <person name="Poggeler S."/>
            <person name="Barry K."/>
            <person name="Grigoriev I.V."/>
            <person name="Nowrousian M."/>
        </authorList>
    </citation>
    <scope>NUCLEOTIDE SEQUENCE [LARGE SCALE GENOMIC DNA]</scope>
    <source>
        <strain evidence="7 8">CBS 389.68</strain>
    </source>
</reference>
<dbReference type="InterPro" id="IPR018937">
    <property type="entry name" value="MMgT"/>
</dbReference>
<feature type="signal peptide" evidence="6">
    <location>
        <begin position="1"/>
        <end position="22"/>
    </location>
</feature>
<evidence type="ECO:0008006" key="9">
    <source>
        <dbReference type="Google" id="ProtNLM"/>
    </source>
</evidence>
<evidence type="ECO:0000256" key="3">
    <source>
        <dbReference type="ARBA" id="ARBA00022692"/>
    </source>
</evidence>
<dbReference type="InterPro" id="IPR053279">
    <property type="entry name" value="EMC_subunit"/>
</dbReference>
<dbReference type="PANTHER" id="PTHR28144:SF1">
    <property type="entry name" value="ER MEMBRANE PROTEIN COMPLEX SUBUNIT 5"/>
    <property type="match status" value="1"/>
</dbReference>
<comment type="subcellular location">
    <subcellularLocation>
        <location evidence="1">Endomembrane system</location>
        <topology evidence="1">Multi-pass membrane protein</topology>
    </subcellularLocation>
</comment>
<proteinExistence type="inferred from homology"/>
<sequence length="114" mass="12509">MGLLSNTLLLLSTLLLTHSCYSAHEHTTTTSRLTPTSLPLDILLETIIGASLLCATIVLSNNQLRPIAHRVWAGKLEREVGAGPWGQLDERVGFLNIRTKRADFAEFVKAEGRS</sequence>
<evidence type="ECO:0000256" key="1">
    <source>
        <dbReference type="ARBA" id="ARBA00004127"/>
    </source>
</evidence>
<evidence type="ECO:0000313" key="8">
    <source>
        <dbReference type="Proteomes" id="UP000298138"/>
    </source>
</evidence>
<gene>
    <name evidence="7" type="ORF">EX30DRAFT_327806</name>
</gene>
<feature type="chain" id="PRO_5020195501" description="Magnesium transporter" evidence="6">
    <location>
        <begin position="23"/>
        <end position="114"/>
    </location>
</feature>
<organism evidence="7 8">
    <name type="scientific">Ascodesmis nigricans</name>
    <dbReference type="NCBI Taxonomy" id="341454"/>
    <lineage>
        <taxon>Eukaryota</taxon>
        <taxon>Fungi</taxon>
        <taxon>Dikarya</taxon>
        <taxon>Ascomycota</taxon>
        <taxon>Pezizomycotina</taxon>
        <taxon>Pezizomycetes</taxon>
        <taxon>Pezizales</taxon>
        <taxon>Ascodesmidaceae</taxon>
        <taxon>Ascodesmis</taxon>
    </lineage>
</organism>
<keyword evidence="4" id="KW-1133">Transmembrane helix</keyword>
<dbReference type="STRING" id="341454.A0A4S2N493"/>
<evidence type="ECO:0000256" key="5">
    <source>
        <dbReference type="ARBA" id="ARBA00023136"/>
    </source>
</evidence>
<dbReference type="PANTHER" id="PTHR28144">
    <property type="entry name" value="ER MEMBRANE PROTEIN COMPLEX SUBUNIT 5"/>
    <property type="match status" value="1"/>
</dbReference>
<keyword evidence="3" id="KW-0812">Transmembrane</keyword>
<protein>
    <recommendedName>
        <fullName evidence="9">Magnesium transporter</fullName>
    </recommendedName>
</protein>
<dbReference type="AlphaFoldDB" id="A0A4S2N493"/>
<dbReference type="GO" id="GO:0072546">
    <property type="term" value="C:EMC complex"/>
    <property type="evidence" value="ECO:0007669"/>
    <property type="project" value="TreeGrafter"/>
</dbReference>
<keyword evidence="8" id="KW-1185">Reference proteome</keyword>
<dbReference type="EMBL" id="ML220113">
    <property type="protein sequence ID" value="TGZ84048.1"/>
    <property type="molecule type" value="Genomic_DNA"/>
</dbReference>
<keyword evidence="6" id="KW-0732">Signal</keyword>
<evidence type="ECO:0000313" key="7">
    <source>
        <dbReference type="EMBL" id="TGZ84048.1"/>
    </source>
</evidence>
<dbReference type="Proteomes" id="UP000298138">
    <property type="component" value="Unassembled WGS sequence"/>
</dbReference>
<evidence type="ECO:0000256" key="2">
    <source>
        <dbReference type="ARBA" id="ARBA00006109"/>
    </source>
</evidence>
<evidence type="ECO:0000256" key="6">
    <source>
        <dbReference type="SAM" id="SignalP"/>
    </source>
</evidence>
<name>A0A4S2N493_9PEZI</name>
<dbReference type="GO" id="GO:0034975">
    <property type="term" value="P:protein folding in endoplasmic reticulum"/>
    <property type="evidence" value="ECO:0007669"/>
    <property type="project" value="TreeGrafter"/>
</dbReference>
<dbReference type="InParanoid" id="A0A4S2N493"/>
<comment type="similarity">
    <text evidence="2">Belongs to the membrane magnesium transporter (TC 1.A.67) family.</text>
</comment>
<evidence type="ECO:0000256" key="4">
    <source>
        <dbReference type="ARBA" id="ARBA00022989"/>
    </source>
</evidence>